<proteinExistence type="predicted"/>
<dbReference type="SUPFAM" id="SSF53187">
    <property type="entry name" value="Zn-dependent exopeptidases"/>
    <property type="match status" value="1"/>
</dbReference>
<organism evidence="2 3">
    <name type="scientific">Spirosoma arboris</name>
    <dbReference type="NCBI Taxonomy" id="2682092"/>
    <lineage>
        <taxon>Bacteria</taxon>
        <taxon>Pseudomonadati</taxon>
        <taxon>Bacteroidota</taxon>
        <taxon>Cytophagia</taxon>
        <taxon>Cytophagales</taxon>
        <taxon>Cytophagaceae</taxon>
        <taxon>Spirosoma</taxon>
    </lineage>
</organism>
<dbReference type="Pfam" id="PF00246">
    <property type="entry name" value="Peptidase_M14"/>
    <property type="match status" value="1"/>
</dbReference>
<comment type="caution">
    <text evidence="2">The sequence shown here is derived from an EMBL/GenBank/DDBJ whole genome shotgun (WGS) entry which is preliminary data.</text>
</comment>
<evidence type="ECO:0000313" key="3">
    <source>
        <dbReference type="Proteomes" id="UP000436006"/>
    </source>
</evidence>
<evidence type="ECO:0000259" key="1">
    <source>
        <dbReference type="Pfam" id="PF00246"/>
    </source>
</evidence>
<feature type="domain" description="Peptidase M14" evidence="1">
    <location>
        <begin position="49"/>
        <end position="144"/>
    </location>
</feature>
<reference evidence="2 3" key="1">
    <citation type="submission" date="2019-12" db="EMBL/GenBank/DDBJ databases">
        <title>Spirosoma sp. HMF4905 genome sequencing and assembly.</title>
        <authorList>
            <person name="Kang H."/>
            <person name="Cha I."/>
            <person name="Kim H."/>
            <person name="Joh K."/>
        </authorList>
    </citation>
    <scope>NUCLEOTIDE SEQUENCE [LARGE SCALE GENOMIC DNA]</scope>
    <source>
        <strain evidence="2 3">HMF4905</strain>
    </source>
</reference>
<protein>
    <submittedName>
        <fullName evidence="2">Peptidase M14</fullName>
    </submittedName>
</protein>
<name>A0A7K1S886_9BACT</name>
<dbReference type="RefSeq" id="WP_157584168.1">
    <property type="nucleotide sequence ID" value="NZ_WPIN01000002.1"/>
</dbReference>
<dbReference type="GO" id="GO:0006508">
    <property type="term" value="P:proteolysis"/>
    <property type="evidence" value="ECO:0007669"/>
    <property type="project" value="InterPro"/>
</dbReference>
<dbReference type="EMBL" id="WPIN01000002">
    <property type="protein sequence ID" value="MVM29838.1"/>
    <property type="molecule type" value="Genomic_DNA"/>
</dbReference>
<sequence>MSVLDLEAQELSRQLHDAHETYKEKTFTHRRFKHKDILPLLNSLGGPLSVSQVGESLEKRSIHQVQAGTGQTNVLLWSQMHGDEATATMAMFDIFNFLQAKNDGFDELRQSILTNTTLYFVPMLNPDGAERFQRRTATDIDMNRDALRLQTPEGALLKNLQQTLMPLVGFNLHDQNPRYSVGKTGKQAVVSFLATAYDEDRNVNDVRQRSMQLIVDMNRALQQFIPGQVARYDDEFEPRAFGDNIQKWGTTLILIESGGFKGDPEKMTIRRLNFVAILTALKSIADGSYKQENSAEQVITQYQAIPENGRALFDVLIRNATVMREGRPVIVDVGINHQEINTKAADGFYYKSTVEDLGDLSTFYGLDEIDATGLTLVPAYVYADSLDSAADLAKLDLPNLRRDGVVAFKVRKAQKDNFPSQGVHLLYEGELPAQPLELEQIPTFLLKKGNKIQYQFVNGFWKTNQSDGQNGVID</sequence>
<dbReference type="InterPro" id="IPR000834">
    <property type="entry name" value="Peptidase_M14"/>
</dbReference>
<dbReference type="Gene3D" id="3.40.630.10">
    <property type="entry name" value="Zn peptidases"/>
    <property type="match status" value="1"/>
</dbReference>
<accession>A0A7K1S886</accession>
<dbReference type="GO" id="GO:0008270">
    <property type="term" value="F:zinc ion binding"/>
    <property type="evidence" value="ECO:0007669"/>
    <property type="project" value="InterPro"/>
</dbReference>
<evidence type="ECO:0000313" key="2">
    <source>
        <dbReference type="EMBL" id="MVM29838.1"/>
    </source>
</evidence>
<keyword evidence="3" id="KW-1185">Reference proteome</keyword>
<dbReference type="GO" id="GO:0004181">
    <property type="term" value="F:metallocarboxypeptidase activity"/>
    <property type="evidence" value="ECO:0007669"/>
    <property type="project" value="InterPro"/>
</dbReference>
<gene>
    <name evidence="2" type="ORF">GO755_07330</name>
</gene>
<dbReference type="AlphaFoldDB" id="A0A7K1S886"/>
<dbReference type="Proteomes" id="UP000436006">
    <property type="component" value="Unassembled WGS sequence"/>
</dbReference>